<evidence type="ECO:0000313" key="1">
    <source>
        <dbReference type="EMBL" id="EJF40379.1"/>
    </source>
</evidence>
<evidence type="ECO:0000313" key="2">
    <source>
        <dbReference type="Proteomes" id="UP000004578"/>
    </source>
</evidence>
<dbReference type="PATRIC" id="fig|1125717.3.peg.1526"/>
<dbReference type="Proteomes" id="UP000004578">
    <property type="component" value="Unassembled WGS sequence"/>
</dbReference>
<name>J0N0Y2_9ACTO</name>
<sequence length="257" mass="27719">MGAMTMPQMSSELGDLARLAVQMEDLAQRVMGASENVPDEVTVVDGTESLLITMRSDGSVADFQMESDWRGSIDPNSLGDALTMLLGEAQYELMAGFDEALAESFDGPQEDEGDESFNLLTDPRVRDFEAGVEEFLQSSRSNAVPLEQAREDADAYIDRVRAMLADPSLGAGSGEPDGGSPVWCERMGGRPMAVHVDGYWARTTPFVAVRAAIRDELTTAAEDVSALSQDLASQGTAVLSQLIGNMMQPLEFPERRG</sequence>
<dbReference type="AlphaFoldDB" id="J0N0Y2"/>
<accession>J0N0Y2</accession>
<organism evidence="1 2">
    <name type="scientific">Schaalia georgiae F0490</name>
    <dbReference type="NCBI Taxonomy" id="1125717"/>
    <lineage>
        <taxon>Bacteria</taxon>
        <taxon>Bacillati</taxon>
        <taxon>Actinomycetota</taxon>
        <taxon>Actinomycetes</taxon>
        <taxon>Actinomycetales</taxon>
        <taxon>Actinomycetaceae</taxon>
        <taxon>Schaalia</taxon>
    </lineage>
</organism>
<dbReference type="EMBL" id="AKFS01000243">
    <property type="protein sequence ID" value="EJF40379.1"/>
    <property type="molecule type" value="Genomic_DNA"/>
</dbReference>
<protein>
    <submittedName>
        <fullName evidence="1">Uncharacterized protein</fullName>
    </submittedName>
</protein>
<proteinExistence type="predicted"/>
<comment type="caution">
    <text evidence="1">The sequence shown here is derived from an EMBL/GenBank/DDBJ whole genome shotgun (WGS) entry which is preliminary data.</text>
</comment>
<reference evidence="1 2" key="1">
    <citation type="submission" date="2012-05" db="EMBL/GenBank/DDBJ databases">
        <authorList>
            <person name="Harkins D.M."/>
            <person name="Madupu R."/>
            <person name="Durkin A.S."/>
            <person name="Torralba M."/>
            <person name="Methe B."/>
            <person name="Sutton G.G."/>
            <person name="Nelson K.E."/>
        </authorList>
    </citation>
    <scope>NUCLEOTIDE SEQUENCE [LARGE SCALE GENOMIC DNA]</scope>
    <source>
        <strain evidence="1 2">F0490</strain>
    </source>
</reference>
<gene>
    <name evidence="1" type="ORF">HMPREF1317_1872</name>
</gene>
<keyword evidence="2" id="KW-1185">Reference proteome</keyword>